<keyword evidence="1" id="KW-0745">Spermidine biosynthesis</keyword>
<protein>
    <submittedName>
        <fullName evidence="2">Fused MFS/spermidine synthase</fullName>
    </submittedName>
</protein>
<gene>
    <name evidence="2" type="ORF">QW060_10255</name>
</gene>
<evidence type="ECO:0000313" key="3">
    <source>
        <dbReference type="Proteomes" id="UP001242368"/>
    </source>
</evidence>
<sequence>MIKRLLSYFFPIPHKVVKSPVSEQLEITWLNGKLILDTKHANYSYGSLQKILHYGLQQIGFDNIREMQNILILGVGGGSVIKTLLEEIKFEGMLTGVDLDPVVLQIAKKYFDLKEDEQLKLYQQDALNFIMKNNEQFDLIIIDIFQDIIMPDFLFEKPFIDHVKKSMSLSGTLLFNTIVYNHQIQEKIAFYKHHFHQNDYKIYSFPEIEEKNELIIIQKK</sequence>
<dbReference type="Pfam" id="PF01564">
    <property type="entry name" value="Spermine_synth"/>
    <property type="match status" value="1"/>
</dbReference>
<dbReference type="CDD" id="cd02440">
    <property type="entry name" value="AdoMet_MTases"/>
    <property type="match status" value="1"/>
</dbReference>
<dbReference type="Gene3D" id="3.40.50.150">
    <property type="entry name" value="Vaccinia Virus protein VP39"/>
    <property type="match status" value="1"/>
</dbReference>
<dbReference type="NCBIfam" id="NF037959">
    <property type="entry name" value="MFS_SpdSyn"/>
    <property type="match status" value="1"/>
</dbReference>
<dbReference type="PANTHER" id="PTHR11558:SF11">
    <property type="entry name" value="SPERMIDINE SYNTHASE"/>
    <property type="match status" value="1"/>
</dbReference>
<evidence type="ECO:0000256" key="1">
    <source>
        <dbReference type="ARBA" id="ARBA00023066"/>
    </source>
</evidence>
<dbReference type="EMBL" id="JAUFQU010000001">
    <property type="protein sequence ID" value="MDN3707513.1"/>
    <property type="molecule type" value="Genomic_DNA"/>
</dbReference>
<dbReference type="RefSeq" id="WP_290363486.1">
    <property type="nucleotide sequence ID" value="NZ_JAUFQU010000001.1"/>
</dbReference>
<dbReference type="InterPro" id="IPR001045">
    <property type="entry name" value="Spermi_synthase"/>
</dbReference>
<reference evidence="3" key="1">
    <citation type="journal article" date="2019" name="Int. J. Syst. Evol. Microbiol.">
        <title>The Global Catalogue of Microorganisms (GCM) 10K type strain sequencing project: providing services to taxonomists for standard genome sequencing and annotation.</title>
        <authorList>
            <consortium name="The Broad Institute Genomics Platform"/>
            <consortium name="The Broad Institute Genome Sequencing Center for Infectious Disease"/>
            <person name="Wu L."/>
            <person name="Ma J."/>
        </authorList>
    </citation>
    <scope>NUCLEOTIDE SEQUENCE [LARGE SCALE GENOMIC DNA]</scope>
    <source>
        <strain evidence="3">CECT 7184</strain>
    </source>
</reference>
<comment type="caution">
    <text evidence="2">The sequence shown here is derived from an EMBL/GenBank/DDBJ whole genome shotgun (WGS) entry which is preliminary data.</text>
</comment>
<organism evidence="2 3">
    <name type="scientific">Paenimyroides ceti</name>
    <dbReference type="NCBI Taxonomy" id="395087"/>
    <lineage>
        <taxon>Bacteria</taxon>
        <taxon>Pseudomonadati</taxon>
        <taxon>Bacteroidota</taxon>
        <taxon>Flavobacteriia</taxon>
        <taxon>Flavobacteriales</taxon>
        <taxon>Flavobacteriaceae</taxon>
        <taxon>Paenimyroides</taxon>
    </lineage>
</organism>
<proteinExistence type="predicted"/>
<dbReference type="SUPFAM" id="SSF53335">
    <property type="entry name" value="S-adenosyl-L-methionine-dependent methyltransferases"/>
    <property type="match status" value="1"/>
</dbReference>
<accession>A0ABT8CV40</accession>
<dbReference type="InterPro" id="IPR029063">
    <property type="entry name" value="SAM-dependent_MTases_sf"/>
</dbReference>
<evidence type="ECO:0000313" key="2">
    <source>
        <dbReference type="EMBL" id="MDN3707513.1"/>
    </source>
</evidence>
<dbReference type="Proteomes" id="UP001242368">
    <property type="component" value="Unassembled WGS sequence"/>
</dbReference>
<name>A0ABT8CV40_9FLAO</name>
<dbReference type="PANTHER" id="PTHR11558">
    <property type="entry name" value="SPERMIDINE/SPERMINE SYNTHASE"/>
    <property type="match status" value="1"/>
</dbReference>
<keyword evidence="3" id="KW-1185">Reference proteome</keyword>